<reference evidence="1" key="1">
    <citation type="submission" date="2020-05" db="EMBL/GenBank/DDBJ databases">
        <authorList>
            <person name="Chiriac C."/>
            <person name="Salcher M."/>
            <person name="Ghai R."/>
            <person name="Kavagutti S V."/>
        </authorList>
    </citation>
    <scope>NUCLEOTIDE SEQUENCE</scope>
</reference>
<sequence length="52" mass="5336">MEGASTAATTAAKSTSHISEIFFFTDNGIARSERSTIASGAIPILLSATTEC</sequence>
<evidence type="ECO:0000313" key="1">
    <source>
        <dbReference type="EMBL" id="CAB4752348.1"/>
    </source>
</evidence>
<accession>A0A6J6TZ46</accession>
<gene>
    <name evidence="1" type="ORF">UFOPK2837_00667</name>
</gene>
<organism evidence="1">
    <name type="scientific">freshwater metagenome</name>
    <dbReference type="NCBI Taxonomy" id="449393"/>
    <lineage>
        <taxon>unclassified sequences</taxon>
        <taxon>metagenomes</taxon>
        <taxon>ecological metagenomes</taxon>
    </lineage>
</organism>
<dbReference type="EMBL" id="CAEZZF010000045">
    <property type="protein sequence ID" value="CAB4752348.1"/>
    <property type="molecule type" value="Genomic_DNA"/>
</dbReference>
<proteinExistence type="predicted"/>
<protein>
    <submittedName>
        <fullName evidence="1">Unannotated protein</fullName>
    </submittedName>
</protein>
<name>A0A6J6TZ46_9ZZZZ</name>
<dbReference type="AlphaFoldDB" id="A0A6J6TZ46"/>